<protein>
    <submittedName>
        <fullName evidence="2">Uncharacterized protein</fullName>
    </submittedName>
</protein>
<feature type="compositionally biased region" description="Basic residues" evidence="1">
    <location>
        <begin position="250"/>
        <end position="260"/>
    </location>
</feature>
<feature type="region of interest" description="Disordered" evidence="1">
    <location>
        <begin position="90"/>
        <end position="171"/>
    </location>
</feature>
<sequence>MASVITVSDDESLVFPGPVPGPTGEWVAAISGDTNLAAPPPPSLPPASPQLSIYEGQYNEGDDSFFTVDDSASHRGARQAFVESVTTTLPRYTPTVTPTPPAVSTLNTPTPSLHGMDHPPAYRSTPELTTPPARGRRRVPRQHANPEPDTAGPVGPSVGHQRLPPTGLQSPYPGLPLEEWFERVRLGSDPSAHLPALAVSPHSAGREHQSNDREAPSQRHHVTRTHAPPSVASSSRRMVIYDGSQASRSSRTRTSQHSHASRSSAAHAPGALSRRRTAPVIGSAASTNATDPRRERRRSSNVGPLGTVCHAVLLVTGAERLEQDRSGRLHISRARR</sequence>
<reference evidence="2" key="1">
    <citation type="submission" date="2024-02" db="EMBL/GenBank/DDBJ databases">
        <title>Novel Polymycoviruses Are Encapsidated in Filamentous Virions.</title>
        <authorList>
            <person name="Han Z."/>
            <person name="Jiang J."/>
            <person name="Xu W."/>
        </authorList>
    </citation>
    <scope>NUCLEOTIDE SEQUENCE</scope>
    <source>
        <strain evidence="2">PcsPmV1-dsRNA4</strain>
    </source>
</reference>
<feature type="region of interest" description="Disordered" evidence="1">
    <location>
        <begin position="1"/>
        <end position="54"/>
    </location>
</feature>
<evidence type="ECO:0000313" key="2">
    <source>
        <dbReference type="EMBL" id="XHV10064.1"/>
    </source>
</evidence>
<feature type="compositionally biased region" description="Pro residues" evidence="1">
    <location>
        <begin position="38"/>
        <end position="48"/>
    </location>
</feature>
<evidence type="ECO:0000256" key="1">
    <source>
        <dbReference type="SAM" id="MobiDB-lite"/>
    </source>
</evidence>
<feature type="compositionally biased region" description="Basic and acidic residues" evidence="1">
    <location>
        <begin position="204"/>
        <end position="217"/>
    </location>
</feature>
<accession>A0AB74UFF2</accession>
<feature type="region of interest" description="Disordered" evidence="1">
    <location>
        <begin position="192"/>
        <end position="303"/>
    </location>
</feature>
<dbReference type="EMBL" id="PP359408">
    <property type="protein sequence ID" value="XHV10064.1"/>
    <property type="molecule type" value="Genomic_RNA"/>
</dbReference>
<proteinExistence type="predicted"/>
<name>A0AB74UFF2_9VIRU</name>
<organism evidence="2">
    <name type="scientific">Pseudopestalotiopsis camelliae-sinensis polymycovirus 1</name>
    <dbReference type="NCBI Taxonomy" id="3367397"/>
    <lineage>
        <taxon>Viruses</taxon>
        <taxon>Riboviria</taxon>
        <taxon>Riboviria incertae sedis</taxon>
        <taxon>Polymycoviridae</taxon>
        <taxon>Polymycovirus</taxon>
    </lineage>
</organism>